<organism evidence="3 4">
    <name type="scientific">Tetragenococcus muriaticus PMC-11-5</name>
    <dbReference type="NCBI Taxonomy" id="1302649"/>
    <lineage>
        <taxon>Bacteria</taxon>
        <taxon>Bacillati</taxon>
        <taxon>Bacillota</taxon>
        <taxon>Bacilli</taxon>
        <taxon>Lactobacillales</taxon>
        <taxon>Enterococcaceae</taxon>
        <taxon>Tetragenococcus</taxon>
    </lineage>
</organism>
<dbReference type="PROSITE" id="PS51704">
    <property type="entry name" value="GP_PDE"/>
    <property type="match status" value="1"/>
</dbReference>
<sequence>MVKQADYRDATPNDFPDDYEQSDIDPRVARRTNAVRQKQYGKDVRESMAQAEEISSVVANQARDIAQDVGKRQGNVEQRFDNQIAGSTNDEEVIDARNSNVTGETSKTLKQRLDDAEENSVHKSKDKADNEQAATGVNNQTYMTPATTAAAMESQPFKGNGASVHYIAHKGNNYDFPENSIMAFESVTRHWGIETDISVTKDGHWVIMHDDTVDRMTNGTGAIAGKTLDEIKKLRIDRGTNLNSLNDVQKQVPTLLEYLSICKRRGVVPVIEIKAGSYTNANYETLVDNLKQFNMLQGVMIISYSLEALQEVRKRLPLVPLQLLTNSIADKDIEDIKALGLNVGMSVRYSHQSVTADNVRKLHDNGLSVCVYTVPDDRFQEVIDKGVDYITTDSKSGDLRYQKLEPINGFIINNNYGMHEVFVEELPGGRAQLFFVIKEGTNTRYDVFLRLPDWATPTRHIWTVCLIKRKDDITSQAAFDIIGSIGDSSNNPSDVRVSYGWEQRETWAAGNVTYPLY</sequence>
<accession>A0A091C714</accession>
<keyword evidence="3" id="KW-0378">Hydrolase</keyword>
<reference evidence="3 4" key="1">
    <citation type="submission" date="2014-08" db="EMBL/GenBank/DDBJ databases">
        <title>Genome sequence of Tetragenococcus muriaticus.</title>
        <authorList>
            <person name="Chuea-nongthon C."/>
            <person name="Rodtong S."/>
            <person name="Yongsawatdigul J."/>
            <person name="Steele J.L."/>
            <person name="Liu X.-y."/>
            <person name="Speers J."/>
            <person name="Glasner J.D."/>
            <person name="Neeno-Eckwall E.C."/>
        </authorList>
    </citation>
    <scope>NUCLEOTIDE SEQUENCE [LARGE SCALE GENOMIC DNA]</scope>
    <source>
        <strain evidence="3 4">PMC-11-5</strain>
    </source>
</reference>
<evidence type="ECO:0000313" key="4">
    <source>
        <dbReference type="Proteomes" id="UP000029380"/>
    </source>
</evidence>
<name>A0A091C714_9ENTE</name>
<dbReference type="PATRIC" id="fig|1302649.3.peg.969"/>
<dbReference type="EC" id="3.1.4.46" evidence="3"/>
<comment type="caution">
    <text evidence="3">The sequence shown here is derived from an EMBL/GenBank/DDBJ whole genome shotgun (WGS) entry which is preliminary data.</text>
</comment>
<feature type="compositionally biased region" description="Polar residues" evidence="1">
    <location>
        <begin position="97"/>
        <end position="108"/>
    </location>
</feature>
<dbReference type="Pfam" id="PF03009">
    <property type="entry name" value="GDPD"/>
    <property type="match status" value="1"/>
</dbReference>
<feature type="region of interest" description="Disordered" evidence="1">
    <location>
        <begin position="69"/>
        <end position="135"/>
    </location>
</feature>
<feature type="region of interest" description="Disordered" evidence="1">
    <location>
        <begin position="1"/>
        <end position="44"/>
    </location>
</feature>
<dbReference type="InterPro" id="IPR017946">
    <property type="entry name" value="PLC-like_Pdiesterase_TIM-brl"/>
</dbReference>
<gene>
    <name evidence="3" type="ORF">TMUPMC115_0967</name>
</gene>
<dbReference type="RefSeq" id="WP_052077184.1">
    <property type="nucleotide sequence ID" value="NZ_JPVU01000098.1"/>
</dbReference>
<dbReference type="Gene3D" id="3.20.20.190">
    <property type="entry name" value="Phosphatidylinositol (PI) phosphodiesterase"/>
    <property type="match status" value="1"/>
</dbReference>
<protein>
    <submittedName>
        <fullName evidence="3">Glycerophosphoryl diester phosphodiesterase</fullName>
        <ecNumber evidence="3">3.1.4.-</ecNumber>
        <ecNumber evidence="3">3.1.4.46</ecNumber>
    </submittedName>
</protein>
<feature type="domain" description="GP-PDE" evidence="2">
    <location>
        <begin position="164"/>
        <end position="402"/>
    </location>
</feature>
<dbReference type="Proteomes" id="UP000029380">
    <property type="component" value="Unassembled WGS sequence"/>
</dbReference>
<dbReference type="GO" id="GO:0008889">
    <property type="term" value="F:glycerophosphodiester phosphodiesterase activity"/>
    <property type="evidence" value="ECO:0007669"/>
    <property type="project" value="UniProtKB-EC"/>
</dbReference>
<dbReference type="AlphaFoldDB" id="A0A091C714"/>
<feature type="compositionally biased region" description="Basic and acidic residues" evidence="1">
    <location>
        <begin position="1"/>
        <end position="11"/>
    </location>
</feature>
<dbReference type="PANTHER" id="PTHR46211">
    <property type="entry name" value="GLYCEROPHOSPHORYL DIESTER PHOSPHODIESTERASE"/>
    <property type="match status" value="1"/>
</dbReference>
<dbReference type="EMBL" id="JPVU01000098">
    <property type="protein sequence ID" value="KFN92455.1"/>
    <property type="molecule type" value="Genomic_DNA"/>
</dbReference>
<proteinExistence type="predicted"/>
<dbReference type="SUPFAM" id="SSF51695">
    <property type="entry name" value="PLC-like phosphodiesterases"/>
    <property type="match status" value="1"/>
</dbReference>
<feature type="compositionally biased region" description="Basic and acidic residues" evidence="1">
    <location>
        <begin position="111"/>
        <end position="130"/>
    </location>
</feature>
<evidence type="ECO:0000259" key="2">
    <source>
        <dbReference type="PROSITE" id="PS51704"/>
    </source>
</evidence>
<evidence type="ECO:0000313" key="3">
    <source>
        <dbReference type="EMBL" id="KFN92455.1"/>
    </source>
</evidence>
<dbReference type="GO" id="GO:0006629">
    <property type="term" value="P:lipid metabolic process"/>
    <property type="evidence" value="ECO:0007669"/>
    <property type="project" value="InterPro"/>
</dbReference>
<dbReference type="EC" id="3.1.4.-" evidence="3"/>
<dbReference type="InterPro" id="IPR030395">
    <property type="entry name" value="GP_PDE_dom"/>
</dbReference>
<dbReference type="PANTHER" id="PTHR46211:SF1">
    <property type="entry name" value="GLYCEROPHOSPHODIESTER PHOSPHODIESTERASE, CYTOPLASMIC"/>
    <property type="match status" value="1"/>
</dbReference>
<evidence type="ECO:0000256" key="1">
    <source>
        <dbReference type="SAM" id="MobiDB-lite"/>
    </source>
</evidence>